<comment type="caution">
    <text evidence="22">The sequence shown here is derived from an EMBL/GenBank/DDBJ whole genome shotgun (WGS) entry which is preliminary data.</text>
</comment>
<keyword evidence="10" id="KW-0653">Protein transport</keyword>
<keyword evidence="9 20" id="KW-0732">Signal</keyword>
<evidence type="ECO:0000256" key="1">
    <source>
        <dbReference type="ARBA" id="ARBA00004304"/>
    </source>
</evidence>
<evidence type="ECO:0000256" key="6">
    <source>
        <dbReference type="ARBA" id="ARBA00013776"/>
    </source>
</evidence>
<feature type="transmembrane region" description="Helical" evidence="19">
    <location>
        <begin position="268"/>
        <end position="288"/>
    </location>
</feature>
<evidence type="ECO:0000313" key="22">
    <source>
        <dbReference type="EMBL" id="KAF2843757.1"/>
    </source>
</evidence>
<keyword evidence="16" id="KW-1015">Disulfide bond</keyword>
<gene>
    <name evidence="22" type="ORF">M501DRAFT_994786</name>
</gene>
<dbReference type="AlphaFoldDB" id="A0A9P4SL02"/>
<evidence type="ECO:0000256" key="4">
    <source>
        <dbReference type="ARBA" id="ARBA00004614"/>
    </source>
</evidence>
<reference evidence="22" key="1">
    <citation type="journal article" date="2020" name="Stud. Mycol.">
        <title>101 Dothideomycetes genomes: a test case for predicting lifestyles and emergence of pathogens.</title>
        <authorList>
            <person name="Haridas S."/>
            <person name="Albert R."/>
            <person name="Binder M."/>
            <person name="Bloem J."/>
            <person name="Labutti K."/>
            <person name="Salamov A."/>
            <person name="Andreopoulos B."/>
            <person name="Baker S."/>
            <person name="Barry K."/>
            <person name="Bills G."/>
            <person name="Bluhm B."/>
            <person name="Cannon C."/>
            <person name="Castanera R."/>
            <person name="Culley D."/>
            <person name="Daum C."/>
            <person name="Ezra D."/>
            <person name="Gonzalez J."/>
            <person name="Henrissat B."/>
            <person name="Kuo A."/>
            <person name="Liang C."/>
            <person name="Lipzen A."/>
            <person name="Lutzoni F."/>
            <person name="Magnuson J."/>
            <person name="Mondo S."/>
            <person name="Nolan M."/>
            <person name="Ohm R."/>
            <person name="Pangilinan J."/>
            <person name="Park H.-J."/>
            <person name="Ramirez L."/>
            <person name="Alfaro M."/>
            <person name="Sun H."/>
            <person name="Tritt A."/>
            <person name="Yoshinaga Y."/>
            <person name="Zwiers L.-H."/>
            <person name="Turgeon B."/>
            <person name="Goodwin S."/>
            <person name="Spatafora J."/>
            <person name="Crous P."/>
            <person name="Grigoriev I."/>
        </authorList>
    </citation>
    <scope>NUCLEOTIDE SEQUENCE</scope>
    <source>
        <strain evidence="22">CBS 101060</strain>
    </source>
</reference>
<comment type="subcellular location">
    <subcellularLocation>
        <location evidence="2">Cytoplasmic vesicle membrane</location>
        <topology evidence="2">Single-pass type I membrane protein</topology>
    </subcellularLocation>
    <subcellularLocation>
        <location evidence="4">Golgi apparatus membrane</location>
        <topology evidence="4">Single-pass type I membrane protein</topology>
    </subcellularLocation>
    <subcellularLocation>
        <location evidence="1">Mitochondrion membrane</location>
        <topology evidence="1">Single-pass membrane protein</topology>
    </subcellularLocation>
    <subcellularLocation>
        <location evidence="3">Preautophagosomal structure membrane</location>
        <topology evidence="3">Single-pass type I membrane protein</topology>
    </subcellularLocation>
</comment>
<dbReference type="Proteomes" id="UP000799429">
    <property type="component" value="Unassembled WGS sequence"/>
</dbReference>
<evidence type="ECO:0000256" key="5">
    <source>
        <dbReference type="ARBA" id="ARBA00005363"/>
    </source>
</evidence>
<dbReference type="GO" id="GO:0006914">
    <property type="term" value="P:autophagy"/>
    <property type="evidence" value="ECO:0007669"/>
    <property type="project" value="UniProtKB-KW"/>
</dbReference>
<dbReference type="Gene3D" id="2.70.130.10">
    <property type="entry name" value="Mannose-6-phosphate receptor binding domain"/>
    <property type="match status" value="1"/>
</dbReference>
<feature type="domain" description="MRH" evidence="21">
    <location>
        <begin position="25"/>
        <end position="254"/>
    </location>
</feature>
<feature type="compositionally biased region" description="Basic and acidic residues" evidence="18">
    <location>
        <begin position="199"/>
        <end position="209"/>
    </location>
</feature>
<dbReference type="Pfam" id="PF09451">
    <property type="entry name" value="ATG27"/>
    <property type="match status" value="1"/>
</dbReference>
<keyword evidence="14" id="KW-0496">Mitochondrion</keyword>
<accession>A0A9P4SL02</accession>
<dbReference type="OrthoDB" id="29460at2759"/>
<evidence type="ECO:0000256" key="13">
    <source>
        <dbReference type="ARBA" id="ARBA00023034"/>
    </source>
</evidence>
<feature type="region of interest" description="Disordered" evidence="18">
    <location>
        <begin position="123"/>
        <end position="144"/>
    </location>
</feature>
<dbReference type="InterPro" id="IPR018939">
    <property type="entry name" value="Autophagy-rel_prot_27"/>
</dbReference>
<feature type="signal peptide" evidence="20">
    <location>
        <begin position="1"/>
        <end position="22"/>
    </location>
</feature>
<keyword evidence="8 19" id="KW-0812">Transmembrane</keyword>
<dbReference type="PANTHER" id="PTHR15071:SF13">
    <property type="entry name" value="AUTOPHAGY-RELATED PROTEIN 27"/>
    <property type="match status" value="1"/>
</dbReference>
<keyword evidence="11 19" id="KW-1133">Transmembrane helix</keyword>
<comment type="similarity">
    <text evidence="5">Belongs to the ATG27 family.</text>
</comment>
<evidence type="ECO:0000256" key="15">
    <source>
        <dbReference type="ARBA" id="ARBA00023136"/>
    </source>
</evidence>
<feature type="region of interest" description="Disordered" evidence="18">
    <location>
        <begin position="180"/>
        <end position="219"/>
    </location>
</feature>
<dbReference type="InterPro" id="IPR044865">
    <property type="entry name" value="MRH_dom"/>
</dbReference>
<evidence type="ECO:0000256" key="11">
    <source>
        <dbReference type="ARBA" id="ARBA00022989"/>
    </source>
</evidence>
<proteinExistence type="inferred from homology"/>
<evidence type="ECO:0000256" key="19">
    <source>
        <dbReference type="SAM" id="Phobius"/>
    </source>
</evidence>
<keyword evidence="13" id="KW-0333">Golgi apparatus</keyword>
<evidence type="ECO:0000256" key="18">
    <source>
        <dbReference type="SAM" id="MobiDB-lite"/>
    </source>
</evidence>
<keyword evidence="12" id="KW-0072">Autophagy</keyword>
<dbReference type="GO" id="GO:0034045">
    <property type="term" value="C:phagophore assembly site membrane"/>
    <property type="evidence" value="ECO:0007669"/>
    <property type="project" value="UniProtKB-SubCell"/>
</dbReference>
<name>A0A9P4SL02_9PEZI</name>
<keyword evidence="17" id="KW-0968">Cytoplasmic vesicle</keyword>
<evidence type="ECO:0000256" key="20">
    <source>
        <dbReference type="SAM" id="SignalP"/>
    </source>
</evidence>
<dbReference type="PANTHER" id="PTHR15071">
    <property type="entry name" value="MANNOSE-6-PHOSPHATE RECEPTOR FAMILY MEMBER"/>
    <property type="match status" value="1"/>
</dbReference>
<keyword evidence="7" id="KW-0813">Transport</keyword>
<dbReference type="PROSITE" id="PS51914">
    <property type="entry name" value="MRH"/>
    <property type="match status" value="1"/>
</dbReference>
<keyword evidence="15 19" id="KW-0472">Membrane</keyword>
<organism evidence="22 23">
    <name type="scientific">Patellaria atrata CBS 101060</name>
    <dbReference type="NCBI Taxonomy" id="1346257"/>
    <lineage>
        <taxon>Eukaryota</taxon>
        <taxon>Fungi</taxon>
        <taxon>Dikarya</taxon>
        <taxon>Ascomycota</taxon>
        <taxon>Pezizomycotina</taxon>
        <taxon>Dothideomycetes</taxon>
        <taxon>Dothideomycetes incertae sedis</taxon>
        <taxon>Patellariales</taxon>
        <taxon>Patellariaceae</taxon>
        <taxon>Patellaria</taxon>
    </lineage>
</organism>
<sequence>MLLPRSVALVSAIFLQSSITSAVSFNCKDVVADKQHWNFGALGGPKAVHWIQDEGRTVSNFTFTLDICNNLKKLKNIPKNDQCPSIGTRICGIEEEYFKDNNNHGVKKVVPIAGNFETTSGGSIDPKITRLKTSSSSADTKKEGVRVELHGGKWVDPSKHTIKQKAIIEFLCDPDRTGLEEAEEDKRPTEPSDDDDSSDTEKAKRRAENSEDDEDGSDNKKASLRFLSYKTQGEGKDETGVLRLEWLTKHACEKREDGNDAGGPSDHWGFFTWFIIILFLAIASYLIFGSWLNYNRYGARGWDLLPHGDTIRDIPYILKDWGRGVANSLQGHGSRGGYSAV</sequence>
<evidence type="ECO:0000256" key="10">
    <source>
        <dbReference type="ARBA" id="ARBA00022927"/>
    </source>
</evidence>
<evidence type="ECO:0000256" key="7">
    <source>
        <dbReference type="ARBA" id="ARBA00022448"/>
    </source>
</evidence>
<protein>
    <recommendedName>
        <fullName evidence="6">Autophagy-related protein 27</fullName>
    </recommendedName>
</protein>
<evidence type="ECO:0000313" key="23">
    <source>
        <dbReference type="Proteomes" id="UP000799429"/>
    </source>
</evidence>
<dbReference type="InterPro" id="IPR009011">
    <property type="entry name" value="Man6P_isomerase_rcpt-bd_dom_sf"/>
</dbReference>
<evidence type="ECO:0000256" key="9">
    <source>
        <dbReference type="ARBA" id="ARBA00022729"/>
    </source>
</evidence>
<evidence type="ECO:0000256" key="12">
    <source>
        <dbReference type="ARBA" id="ARBA00023006"/>
    </source>
</evidence>
<dbReference type="GO" id="GO:0015031">
    <property type="term" value="P:protein transport"/>
    <property type="evidence" value="ECO:0007669"/>
    <property type="project" value="UniProtKB-KW"/>
</dbReference>
<evidence type="ECO:0000256" key="3">
    <source>
        <dbReference type="ARBA" id="ARBA00004472"/>
    </source>
</evidence>
<dbReference type="GO" id="GO:0030659">
    <property type="term" value="C:cytoplasmic vesicle membrane"/>
    <property type="evidence" value="ECO:0007669"/>
    <property type="project" value="UniProtKB-SubCell"/>
</dbReference>
<feature type="chain" id="PRO_5040517072" description="Autophagy-related protein 27" evidence="20">
    <location>
        <begin position="23"/>
        <end position="341"/>
    </location>
</feature>
<dbReference type="GO" id="GO:0031966">
    <property type="term" value="C:mitochondrial membrane"/>
    <property type="evidence" value="ECO:0007669"/>
    <property type="project" value="UniProtKB-SubCell"/>
</dbReference>
<evidence type="ECO:0000256" key="16">
    <source>
        <dbReference type="ARBA" id="ARBA00023157"/>
    </source>
</evidence>
<evidence type="ECO:0000256" key="8">
    <source>
        <dbReference type="ARBA" id="ARBA00022692"/>
    </source>
</evidence>
<feature type="compositionally biased region" description="Basic and acidic residues" evidence="18">
    <location>
        <begin position="180"/>
        <end position="190"/>
    </location>
</feature>
<dbReference type="EMBL" id="MU006089">
    <property type="protein sequence ID" value="KAF2843757.1"/>
    <property type="molecule type" value="Genomic_DNA"/>
</dbReference>
<evidence type="ECO:0000256" key="17">
    <source>
        <dbReference type="ARBA" id="ARBA00023329"/>
    </source>
</evidence>
<dbReference type="GO" id="GO:0000139">
    <property type="term" value="C:Golgi membrane"/>
    <property type="evidence" value="ECO:0007669"/>
    <property type="project" value="UniProtKB-SubCell"/>
</dbReference>
<keyword evidence="23" id="KW-1185">Reference proteome</keyword>
<evidence type="ECO:0000256" key="14">
    <source>
        <dbReference type="ARBA" id="ARBA00023128"/>
    </source>
</evidence>
<evidence type="ECO:0000259" key="21">
    <source>
        <dbReference type="PROSITE" id="PS51914"/>
    </source>
</evidence>
<evidence type="ECO:0000256" key="2">
    <source>
        <dbReference type="ARBA" id="ARBA00004358"/>
    </source>
</evidence>